<name>A0A812V9T0_SYMPI</name>
<feature type="region of interest" description="Disordered" evidence="1">
    <location>
        <begin position="461"/>
        <end position="484"/>
    </location>
</feature>
<dbReference type="SUPFAM" id="SSF50978">
    <property type="entry name" value="WD40 repeat-like"/>
    <property type="match status" value="1"/>
</dbReference>
<dbReference type="PANTHER" id="PTHR47800:SF5">
    <property type="entry name" value="FER-1-LIKE PROTEIN 6"/>
    <property type="match status" value="1"/>
</dbReference>
<dbReference type="PROSITE" id="PS50004">
    <property type="entry name" value="C2"/>
    <property type="match status" value="1"/>
</dbReference>
<dbReference type="CDD" id="cd00030">
    <property type="entry name" value="C2"/>
    <property type="match status" value="1"/>
</dbReference>
<reference evidence="3" key="1">
    <citation type="submission" date="2021-02" db="EMBL/GenBank/DDBJ databases">
        <authorList>
            <person name="Dougan E. K."/>
            <person name="Rhodes N."/>
            <person name="Thang M."/>
            <person name="Chan C."/>
        </authorList>
    </citation>
    <scope>NUCLEOTIDE SEQUENCE</scope>
</reference>
<dbReference type="InterPro" id="IPR036322">
    <property type="entry name" value="WD40_repeat_dom_sf"/>
</dbReference>
<dbReference type="PANTHER" id="PTHR47800">
    <property type="entry name" value="C2 DOMAIN-CONTAINING PROTEIN"/>
    <property type="match status" value="1"/>
</dbReference>
<dbReference type="Pfam" id="PF00168">
    <property type="entry name" value="C2"/>
    <property type="match status" value="1"/>
</dbReference>
<dbReference type="Gene3D" id="2.60.40.150">
    <property type="entry name" value="C2 domain"/>
    <property type="match status" value="1"/>
</dbReference>
<dbReference type="InterPro" id="IPR015943">
    <property type="entry name" value="WD40/YVTN_repeat-like_dom_sf"/>
</dbReference>
<evidence type="ECO:0000256" key="1">
    <source>
        <dbReference type="SAM" id="MobiDB-lite"/>
    </source>
</evidence>
<dbReference type="AlphaFoldDB" id="A0A812V9T0"/>
<dbReference type="InterPro" id="IPR000008">
    <property type="entry name" value="C2_dom"/>
</dbReference>
<feature type="domain" description="C2" evidence="2">
    <location>
        <begin position="144"/>
        <end position="274"/>
    </location>
</feature>
<dbReference type="Proteomes" id="UP000649617">
    <property type="component" value="Unassembled WGS sequence"/>
</dbReference>
<dbReference type="EMBL" id="CAJNIZ010041024">
    <property type="protein sequence ID" value="CAE7610381.1"/>
    <property type="molecule type" value="Genomic_DNA"/>
</dbReference>
<keyword evidence="4" id="KW-1185">Reference proteome</keyword>
<dbReference type="SMART" id="SM00320">
    <property type="entry name" value="WD40"/>
    <property type="match status" value="2"/>
</dbReference>
<feature type="compositionally biased region" description="Basic and acidic residues" evidence="1">
    <location>
        <begin position="115"/>
        <end position="159"/>
    </location>
</feature>
<feature type="compositionally biased region" description="Basic residues" evidence="1">
    <location>
        <begin position="795"/>
        <end position="807"/>
    </location>
</feature>
<protein>
    <submittedName>
        <fullName evidence="3">PLA2G4D protein</fullName>
    </submittedName>
</protein>
<gene>
    <name evidence="3" type="primary">PLA2G4D</name>
    <name evidence="3" type="ORF">SPIL2461_LOCUS16092</name>
</gene>
<feature type="region of interest" description="Disordered" evidence="1">
    <location>
        <begin position="785"/>
        <end position="807"/>
    </location>
</feature>
<evidence type="ECO:0000313" key="3">
    <source>
        <dbReference type="EMBL" id="CAE7610381.1"/>
    </source>
</evidence>
<dbReference type="GO" id="GO:0010628">
    <property type="term" value="P:positive regulation of gene expression"/>
    <property type="evidence" value="ECO:0007669"/>
    <property type="project" value="TreeGrafter"/>
</dbReference>
<dbReference type="SUPFAM" id="SSF49562">
    <property type="entry name" value="C2 domain (Calcium/lipid-binding domain, CaLB)"/>
    <property type="match status" value="1"/>
</dbReference>
<organism evidence="3 4">
    <name type="scientific">Symbiodinium pilosum</name>
    <name type="common">Dinoflagellate</name>
    <dbReference type="NCBI Taxonomy" id="2952"/>
    <lineage>
        <taxon>Eukaryota</taxon>
        <taxon>Sar</taxon>
        <taxon>Alveolata</taxon>
        <taxon>Dinophyceae</taxon>
        <taxon>Suessiales</taxon>
        <taxon>Symbiodiniaceae</taxon>
        <taxon>Symbiodinium</taxon>
    </lineage>
</organism>
<accession>A0A812V9T0</accession>
<evidence type="ECO:0000259" key="2">
    <source>
        <dbReference type="PROSITE" id="PS50004"/>
    </source>
</evidence>
<proteinExistence type="predicted"/>
<dbReference type="Gene3D" id="2.130.10.10">
    <property type="entry name" value="YVTN repeat-like/Quinoprotein amine dehydrogenase"/>
    <property type="match status" value="1"/>
</dbReference>
<evidence type="ECO:0000313" key="4">
    <source>
        <dbReference type="Proteomes" id="UP000649617"/>
    </source>
</evidence>
<dbReference type="InterPro" id="IPR001680">
    <property type="entry name" value="WD40_rpt"/>
</dbReference>
<comment type="caution">
    <text evidence="3">The sequence shown here is derived from an EMBL/GenBank/DDBJ whole genome shotgun (WGS) entry which is preliminary data.</text>
</comment>
<dbReference type="OrthoDB" id="443503at2759"/>
<feature type="compositionally biased region" description="Basic and acidic residues" evidence="1">
    <location>
        <begin position="465"/>
        <end position="481"/>
    </location>
</feature>
<dbReference type="SMART" id="SM00239">
    <property type="entry name" value="C2"/>
    <property type="match status" value="1"/>
</dbReference>
<dbReference type="InterPro" id="IPR035892">
    <property type="entry name" value="C2_domain_sf"/>
</dbReference>
<feature type="compositionally biased region" description="Basic and acidic residues" evidence="1">
    <location>
        <begin position="55"/>
        <end position="98"/>
    </location>
</feature>
<sequence>MGAVQQKCCAVQEVGGTAEAVAETKCLSDQPIPPTGKPLWLSEAEAYVTLQKQKEAEAAQRLQELAEKAAEDERKAKEEAQRKAAEEEAKKAKEAEAKAKKKVSSKKAAAPKTPTKPDLEEDVKAADAKPEQGPEAKAEVSEEEKEKSPKPAKPAKPEGELRYEFEVKCVSARGLRDADWLEGTSDPYCLCESIGKVKSKFKTKTVKNKESPVWNQAAKMQLGQGDCLKFSIYDQEGADEMLPPFAALDHGLGRGAKFWLPVLLLQASPVPVPAVPAPASPQSDLITQEMEELKMLIKMGDERMAFLKELQGAATDGKGLPLSAAQTQALTEGLPLLSEIAGQGDRAPIAAAEDFLVTKTVLPMAEPVAHIEWLLLRNPRPSTASSPSSSPQSQTPTCILAAVHAEGNVRLFSPSGELLLTFEAGHDAPITHIATSPTHEEHLLATGDAGGSIRVHRISVRQRRVSKEERATRSNSSDEKLSQYLGPQLNVTSQLQRQLQLPGGDGSLSALAIANHKSTREIVAGDSMGRISVFAKNGTLKNQVDATAMEGPGVEGLHSFHSQVIFRAGMEWGYVNLDKAEVKHIDCPKFEGRVAAITVDSQQLSKVLLSDESGAVWVFNVKNRKDCEFEKKFPHATDYKVPLELSAIRGFVIGLQKSTPSEFPTSSLLALNMSQHMGRRRPGELGPGGHVIWRRPRLPIRDWSVQRKQHGDVVALLSDDGREVEILEILMQVYTPPANSDPFSNFKLPVMACAVVLLLGYQFMKQKGKGGSGGLAGLGGGRGKLGKSDFASLLNKKKMGGLKGKRP</sequence>
<feature type="region of interest" description="Disordered" evidence="1">
    <location>
        <begin position="55"/>
        <end position="159"/>
    </location>
</feature>